<dbReference type="Proteomes" id="UP000244060">
    <property type="component" value="Unassembled WGS sequence"/>
</dbReference>
<evidence type="ECO:0000313" key="2">
    <source>
        <dbReference type="EMBL" id="PTR17715.1"/>
    </source>
</evidence>
<dbReference type="RefSeq" id="WP_407647919.1">
    <property type="nucleotide sequence ID" value="NZ_CP090022.1"/>
</dbReference>
<name>A0A2T5K5L1_9RHOB</name>
<organism evidence="2 3">
    <name type="scientific">Cereibacter azotoformans</name>
    <dbReference type="NCBI Taxonomy" id="43057"/>
    <lineage>
        <taxon>Bacteria</taxon>
        <taxon>Pseudomonadati</taxon>
        <taxon>Pseudomonadota</taxon>
        <taxon>Alphaproteobacteria</taxon>
        <taxon>Rhodobacterales</taxon>
        <taxon>Paracoccaceae</taxon>
        <taxon>Cereibacter</taxon>
    </lineage>
</organism>
<evidence type="ECO:0000256" key="1">
    <source>
        <dbReference type="SAM" id="MobiDB-lite"/>
    </source>
</evidence>
<reference evidence="2 3" key="1">
    <citation type="submission" date="2018-04" db="EMBL/GenBank/DDBJ databases">
        <title>Genomic Encyclopedia of Type Strains, Phase III (KMG-III): the genomes of soil and plant-associated and newly described type strains.</title>
        <authorList>
            <person name="Whitman W."/>
        </authorList>
    </citation>
    <scope>NUCLEOTIDE SEQUENCE [LARGE SCALE GENOMIC DNA]</scope>
    <source>
        <strain evidence="2 3">KA25</strain>
    </source>
</reference>
<gene>
    <name evidence="2" type="ORF">C8J28_1111</name>
</gene>
<accession>A0A2T5K5L1</accession>
<dbReference type="EMBL" id="QAOT01000011">
    <property type="protein sequence ID" value="PTR17715.1"/>
    <property type="molecule type" value="Genomic_DNA"/>
</dbReference>
<feature type="compositionally biased region" description="Polar residues" evidence="1">
    <location>
        <begin position="79"/>
        <end position="89"/>
    </location>
</feature>
<comment type="caution">
    <text evidence="2">The sequence shown here is derived from an EMBL/GenBank/DDBJ whole genome shotgun (WGS) entry which is preliminary data.</text>
</comment>
<protein>
    <submittedName>
        <fullName evidence="2">Uncharacterized protein</fullName>
    </submittedName>
</protein>
<keyword evidence="3" id="KW-1185">Reference proteome</keyword>
<sequence length="119" mass="12899">MRIAEAAPRRLPATVYLRELRERGYEGGIRILKDWLAEQHPAVPAPPIVQFETPPGRQAQADWTAIRRGRNKLSASHAGDQSSIRSTSRCPGATPCSASPGSAAASRTRSPQPSAVFRI</sequence>
<proteinExistence type="predicted"/>
<dbReference type="AlphaFoldDB" id="A0A2T5K5L1"/>
<evidence type="ECO:0000313" key="3">
    <source>
        <dbReference type="Proteomes" id="UP000244060"/>
    </source>
</evidence>
<feature type="compositionally biased region" description="Low complexity" evidence="1">
    <location>
        <begin position="91"/>
        <end position="111"/>
    </location>
</feature>
<feature type="region of interest" description="Disordered" evidence="1">
    <location>
        <begin position="70"/>
        <end position="119"/>
    </location>
</feature>